<dbReference type="OrthoDB" id="123556at2"/>
<comment type="caution">
    <text evidence="2">The sequence shown here is derived from an EMBL/GenBank/DDBJ whole genome shotgun (WGS) entry which is preliminary data.</text>
</comment>
<dbReference type="RefSeq" id="WP_158081255.1">
    <property type="nucleotide sequence ID" value="NZ_MTJN01000002.1"/>
</dbReference>
<dbReference type="CDD" id="cd00093">
    <property type="entry name" value="HTH_XRE"/>
    <property type="match status" value="1"/>
</dbReference>
<dbReference type="EMBL" id="MTJN01000002">
    <property type="protein sequence ID" value="OOV09039.1"/>
    <property type="molecule type" value="Genomic_DNA"/>
</dbReference>
<evidence type="ECO:0000313" key="2">
    <source>
        <dbReference type="EMBL" id="OOV09039.1"/>
    </source>
</evidence>
<keyword evidence="3" id="KW-1185">Reference proteome</keyword>
<name>A0A1T1AY45_RHOFE</name>
<dbReference type="GO" id="GO:0003677">
    <property type="term" value="F:DNA binding"/>
    <property type="evidence" value="ECO:0007669"/>
    <property type="project" value="InterPro"/>
</dbReference>
<dbReference type="Gene3D" id="1.10.260.40">
    <property type="entry name" value="lambda repressor-like DNA-binding domains"/>
    <property type="match status" value="1"/>
</dbReference>
<gene>
    <name evidence="2" type="ORF">RF819_09875</name>
</gene>
<dbReference type="AlphaFoldDB" id="A0A1T1AY45"/>
<proteinExistence type="predicted"/>
<accession>A0A1T1AY45</accession>
<dbReference type="PROSITE" id="PS50943">
    <property type="entry name" value="HTH_CROC1"/>
    <property type="match status" value="1"/>
</dbReference>
<evidence type="ECO:0000313" key="3">
    <source>
        <dbReference type="Proteomes" id="UP000190750"/>
    </source>
</evidence>
<evidence type="ECO:0000259" key="1">
    <source>
        <dbReference type="PROSITE" id="PS50943"/>
    </source>
</evidence>
<dbReference type="InterPro" id="IPR010982">
    <property type="entry name" value="Lambda_DNA-bd_dom_sf"/>
</dbReference>
<feature type="domain" description="HTH cro/C1-type" evidence="1">
    <location>
        <begin position="18"/>
        <end position="73"/>
    </location>
</feature>
<dbReference type="STRING" id="28066.RF819_09875"/>
<dbReference type="SMART" id="SM00530">
    <property type="entry name" value="HTH_XRE"/>
    <property type="match status" value="1"/>
</dbReference>
<sequence>MSHAIQVIASLPSFGKRLKRLRRIKALKQEAVAAMAGVNQATVSRWEQGSITPSEKTIQALLHALALAPAQDAALQRLVRHCALPTHLITDVDHRLLAASPSRQQVWGVPETGLLHTSLWQFATEDIAQAEQQLGPNGWWEQEAPAPVVVHVRTAQTVGLQIHRSVMVWERVWLANGLPGRLCTTVQSDA</sequence>
<dbReference type="Proteomes" id="UP000190750">
    <property type="component" value="Unassembled WGS sequence"/>
</dbReference>
<dbReference type="InterPro" id="IPR001387">
    <property type="entry name" value="Cro/C1-type_HTH"/>
</dbReference>
<dbReference type="Pfam" id="PF13560">
    <property type="entry name" value="HTH_31"/>
    <property type="match status" value="1"/>
</dbReference>
<protein>
    <recommendedName>
        <fullName evidence="1">HTH cro/C1-type domain-containing protein</fullName>
    </recommendedName>
</protein>
<reference evidence="2 3" key="1">
    <citation type="submission" date="2017-01" db="EMBL/GenBank/DDBJ databases">
        <title>Genome sequencing of Rhodoferax fermentans JCM 7819.</title>
        <authorList>
            <person name="Kim Y.J."/>
            <person name="Farh M.E.-A."/>
            <person name="Yang D.-C."/>
        </authorList>
    </citation>
    <scope>NUCLEOTIDE SEQUENCE [LARGE SCALE GENOMIC DNA]</scope>
    <source>
        <strain evidence="2 3">JCM 7819</strain>
    </source>
</reference>
<dbReference type="SUPFAM" id="SSF47413">
    <property type="entry name" value="lambda repressor-like DNA-binding domains"/>
    <property type="match status" value="1"/>
</dbReference>
<organism evidence="2 3">
    <name type="scientific">Rhodoferax fermentans</name>
    <dbReference type="NCBI Taxonomy" id="28066"/>
    <lineage>
        <taxon>Bacteria</taxon>
        <taxon>Pseudomonadati</taxon>
        <taxon>Pseudomonadota</taxon>
        <taxon>Betaproteobacteria</taxon>
        <taxon>Burkholderiales</taxon>
        <taxon>Comamonadaceae</taxon>
        <taxon>Rhodoferax</taxon>
    </lineage>
</organism>